<organism evidence="3 4">
    <name type="scientific">Tessaracoccus lapidicaptus</name>
    <dbReference type="NCBI Taxonomy" id="1427523"/>
    <lineage>
        <taxon>Bacteria</taxon>
        <taxon>Bacillati</taxon>
        <taxon>Actinomycetota</taxon>
        <taxon>Actinomycetes</taxon>
        <taxon>Propionibacteriales</taxon>
        <taxon>Propionibacteriaceae</taxon>
        <taxon>Tessaracoccus</taxon>
    </lineage>
</organism>
<proteinExistence type="inferred from homology"/>
<reference evidence="4" key="1">
    <citation type="submission" date="2016-07" db="EMBL/GenBank/DDBJ databases">
        <authorList>
            <person name="Florea S."/>
            <person name="Webb J.S."/>
            <person name="Jaromczyk J."/>
            <person name="Schardl C.L."/>
        </authorList>
    </citation>
    <scope>NUCLEOTIDE SEQUENCE [LARGE SCALE GENOMIC DNA]</scope>
    <source>
        <strain evidence="4">IPBSL-7</strain>
    </source>
</reference>
<dbReference type="Gene3D" id="3.40.50.720">
    <property type="entry name" value="NAD(P)-binding Rossmann-like Domain"/>
    <property type="match status" value="1"/>
</dbReference>
<evidence type="ECO:0000313" key="4">
    <source>
        <dbReference type="Proteomes" id="UP000093501"/>
    </source>
</evidence>
<dbReference type="PRINTS" id="PR00081">
    <property type="entry name" value="GDHRDH"/>
</dbReference>
<accession>A0A1C0AQW9</accession>
<dbReference type="Pfam" id="PF00106">
    <property type="entry name" value="adh_short"/>
    <property type="match status" value="1"/>
</dbReference>
<dbReference type="Proteomes" id="UP000093501">
    <property type="component" value="Unassembled WGS sequence"/>
</dbReference>
<comment type="caution">
    <text evidence="3">The sequence shown here is derived from an EMBL/GenBank/DDBJ whole genome shotgun (WGS) entry which is preliminary data.</text>
</comment>
<dbReference type="EMBL" id="MBQD01000006">
    <property type="protein sequence ID" value="OCL36814.1"/>
    <property type="molecule type" value="Genomic_DNA"/>
</dbReference>
<dbReference type="GO" id="GO:0016491">
    <property type="term" value="F:oxidoreductase activity"/>
    <property type="evidence" value="ECO:0007669"/>
    <property type="project" value="UniProtKB-KW"/>
</dbReference>
<evidence type="ECO:0000313" key="3">
    <source>
        <dbReference type="EMBL" id="OCL36814.1"/>
    </source>
</evidence>
<dbReference type="PANTHER" id="PTHR43086">
    <property type="entry name" value="VERY-LONG-CHAIN 3-OXOOACYL-COA REDUCTASE"/>
    <property type="match status" value="1"/>
</dbReference>
<evidence type="ECO:0008006" key="5">
    <source>
        <dbReference type="Google" id="ProtNLM"/>
    </source>
</evidence>
<sequence>MNGSWAVVTGASSGLGVEFAERLAADGANVLLVARRADLLEAVAERVRSHFGVLAETHPADLTDPAQRAALVTRMAELDVSHLVNNAGFGTMGAFAEIEPERMSQEMELNMVALTELTRAVVPGMVARGSGAIIQVASTAAFQPIPTMAVYAATKAYVKRLGVALWEELRETGVRVVVICPGPTETEFFATAGDDAVMRRRRTPAQVVETTMRALAAHRPLVVDGLPNAAMALATRLAPVALQARLARVVAST</sequence>
<dbReference type="PANTHER" id="PTHR43086:SF3">
    <property type="entry name" value="NADP-DEPENDENT 3-HYDROXY ACID DEHYDROGENASE YDFG"/>
    <property type="match status" value="1"/>
</dbReference>
<protein>
    <recommendedName>
        <fullName evidence="5">Oxidoreductase</fullName>
    </recommendedName>
</protein>
<comment type="similarity">
    <text evidence="1">Belongs to the short-chain dehydrogenases/reductases (SDR) family.</text>
</comment>
<dbReference type="InterPro" id="IPR036291">
    <property type="entry name" value="NAD(P)-bd_dom_sf"/>
</dbReference>
<evidence type="ECO:0000256" key="2">
    <source>
        <dbReference type="ARBA" id="ARBA00023002"/>
    </source>
</evidence>
<gene>
    <name evidence="3" type="ORF">BCR15_13470</name>
</gene>
<dbReference type="SUPFAM" id="SSF51735">
    <property type="entry name" value="NAD(P)-binding Rossmann-fold domains"/>
    <property type="match status" value="1"/>
</dbReference>
<dbReference type="PIRSF" id="PIRSF000126">
    <property type="entry name" value="11-beta-HSD1"/>
    <property type="match status" value="1"/>
</dbReference>
<dbReference type="AlphaFoldDB" id="A0A1C0AQW9"/>
<keyword evidence="2" id="KW-0560">Oxidoreductase</keyword>
<dbReference type="RefSeq" id="WP_068750190.1">
    <property type="nucleotide sequence ID" value="NZ_LR214441.1"/>
</dbReference>
<dbReference type="InterPro" id="IPR002347">
    <property type="entry name" value="SDR_fam"/>
</dbReference>
<name>A0A1C0AQW9_9ACTN</name>
<evidence type="ECO:0000256" key="1">
    <source>
        <dbReference type="ARBA" id="ARBA00006484"/>
    </source>
</evidence>
<keyword evidence="4" id="KW-1185">Reference proteome</keyword>